<dbReference type="EMBL" id="JAADJG010000074">
    <property type="protein sequence ID" value="KAF4455938.1"/>
    <property type="molecule type" value="Genomic_DNA"/>
</dbReference>
<protein>
    <submittedName>
        <fullName evidence="2">Uncharacterized protein</fullName>
    </submittedName>
</protein>
<feature type="region of interest" description="Disordered" evidence="1">
    <location>
        <begin position="452"/>
        <end position="486"/>
    </location>
</feature>
<evidence type="ECO:0000313" key="2">
    <source>
        <dbReference type="EMBL" id="KAF4455938.1"/>
    </source>
</evidence>
<name>A0A8H4KVA3_9HYPO</name>
<dbReference type="AlphaFoldDB" id="A0A8H4KVA3"/>
<sequence>MWDFFKRLPFEIRCEILLHVDITSDMLPLLQVSPPMLAAYHRTRRHFFRQTLDDQLLQDALAIIHFPPPGADEKTTSSHLHKWATATFPNPFKNKNRRRNLNTIVSLDQLYHRLATFIEDYITKATHEYPPRAYMCLPDLSSGCSHLLFRGDPVEIKVHTLDKLSRSEHNRLFQAFLRYEIFCKFLTPCPEYNVPKELDRLVTEAYSAFTECEREAVRAVYGYVEGLYGAAAAQCSKSWLPDIPRITSDGTDDDDGLLFPDNVWYRPNAYWQDLENILGSPLPFLTYNLPDKGFDTVAKLLHLSRDNVDRPHALIWWLTRVNYRHQQVWWANSWELFKGRSDWENPGPRSLDQASGLYRQLRDNVFDIQKAPWAPFMVQNTSIQRKVYQQRGWMFFDDIRHHHHQNIALHFPSQDQIQDKGNNELWSTLYCRCSDRRREKQGWNIVSQWTANDYGWPGDKEDQEEELEDRNLPKNGGKYLPPFYSQ</sequence>
<gene>
    <name evidence="2" type="ORF">F53441_1805</name>
</gene>
<comment type="caution">
    <text evidence="2">The sequence shown here is derived from an EMBL/GenBank/DDBJ whole genome shotgun (WGS) entry which is preliminary data.</text>
</comment>
<accession>A0A8H4KVA3</accession>
<evidence type="ECO:0000313" key="3">
    <source>
        <dbReference type="Proteomes" id="UP000605986"/>
    </source>
</evidence>
<evidence type="ECO:0000256" key="1">
    <source>
        <dbReference type="SAM" id="MobiDB-lite"/>
    </source>
</evidence>
<dbReference type="Proteomes" id="UP000605986">
    <property type="component" value="Unassembled WGS sequence"/>
</dbReference>
<organism evidence="2 3">
    <name type="scientific">Fusarium austroafricanum</name>
    <dbReference type="NCBI Taxonomy" id="2364996"/>
    <lineage>
        <taxon>Eukaryota</taxon>
        <taxon>Fungi</taxon>
        <taxon>Dikarya</taxon>
        <taxon>Ascomycota</taxon>
        <taxon>Pezizomycotina</taxon>
        <taxon>Sordariomycetes</taxon>
        <taxon>Hypocreomycetidae</taxon>
        <taxon>Hypocreales</taxon>
        <taxon>Nectriaceae</taxon>
        <taxon>Fusarium</taxon>
        <taxon>Fusarium concolor species complex</taxon>
    </lineage>
</organism>
<keyword evidence="3" id="KW-1185">Reference proteome</keyword>
<proteinExistence type="predicted"/>
<dbReference type="OrthoDB" id="4636359at2759"/>
<reference evidence="2" key="1">
    <citation type="submission" date="2020-01" db="EMBL/GenBank/DDBJ databases">
        <title>Identification and distribution of gene clusters putatively required for synthesis of sphingolipid metabolism inhibitors in phylogenetically diverse species of the filamentous fungus Fusarium.</title>
        <authorList>
            <person name="Kim H.-S."/>
            <person name="Busman M."/>
            <person name="Brown D.W."/>
            <person name="Divon H."/>
            <person name="Uhlig S."/>
            <person name="Proctor R.H."/>
        </authorList>
    </citation>
    <scope>NUCLEOTIDE SEQUENCE</scope>
    <source>
        <strain evidence="2">NRRL 53441</strain>
    </source>
</reference>